<dbReference type="Proteomes" id="UP001177341">
    <property type="component" value="Unassembled WGS sequence"/>
</dbReference>
<evidence type="ECO:0000259" key="2">
    <source>
        <dbReference type="Pfam" id="PF15978"/>
    </source>
</evidence>
<feature type="domain" description="Transposon Tn7 transposition protein TnsD C-terminal" evidence="2">
    <location>
        <begin position="332"/>
        <end position="446"/>
    </location>
</feature>
<dbReference type="EMBL" id="JAUYVO010000006">
    <property type="protein sequence ID" value="MDP2522962.1"/>
    <property type="molecule type" value="Genomic_DNA"/>
</dbReference>
<feature type="domain" description="TniQ" evidence="1">
    <location>
        <begin position="5"/>
        <end position="160"/>
    </location>
</feature>
<evidence type="ECO:0000259" key="1">
    <source>
        <dbReference type="Pfam" id="PF06527"/>
    </source>
</evidence>
<dbReference type="InterPro" id="IPR009492">
    <property type="entry name" value="TniQ"/>
</dbReference>
<dbReference type="InterPro" id="IPR032750">
    <property type="entry name" value="TnsD_C"/>
</dbReference>
<protein>
    <submittedName>
        <fullName evidence="3">TnsD family Tn7-like transposition protein</fullName>
    </submittedName>
</protein>
<keyword evidence="4" id="KW-1185">Reference proteome</keyword>
<dbReference type="Pfam" id="PF06527">
    <property type="entry name" value="TniQ"/>
    <property type="match status" value="1"/>
</dbReference>
<name>A0ABT9EW13_9GAMM</name>
<organism evidence="3 4">
    <name type="scientific">Neptunomonas phycophila</name>
    <dbReference type="NCBI Taxonomy" id="1572645"/>
    <lineage>
        <taxon>Bacteria</taxon>
        <taxon>Pseudomonadati</taxon>
        <taxon>Pseudomonadota</taxon>
        <taxon>Gammaproteobacteria</taxon>
        <taxon>Oceanospirillales</taxon>
        <taxon>Oceanospirillaceae</taxon>
        <taxon>Neptunomonas</taxon>
    </lineage>
</organism>
<feature type="domain" description="Transposon Tn7 transposition protein TnsD C-terminal" evidence="2">
    <location>
        <begin position="201"/>
        <end position="298"/>
    </location>
</feature>
<dbReference type="Pfam" id="PF15978">
    <property type="entry name" value="TnsD"/>
    <property type="match status" value="2"/>
</dbReference>
<sequence>MIYQFPVAHEDELLVSLLARFVSRQGIKDDKVALKALFGSGNVTPSALLQGHLESLLERVGHVWPIEAEDILERHSILPIFKPFIEPVRYSAIQASLITDAKSYSMLTAGVNASSLVYPNYYRYCPMCVYEDFQKQAYSYWRRHFQLSGVQVCIRHGCYLIDSDFKLKPSRRHTFIDASQLDPASKVSTVEVCQSLALRRLARDVDELLNGGFAYVSPSQWTDFYDLRLRDLGLKTSKNAPHEEILNLVEGYWGAPFLGSVGLSLPRNESISWLQTFFRKQRKHFSYLHHLICLHSIFPTCNLKDVFEQVTSFTPKSSAHLGIKPSTAHINALEYRSCWNQLCSQFASLKEIRSHKEGCRVFSWLYRNDQLWLMHNLPPPIKRNVGRVVDWRQRDIELVKQLIRIRNASDENYTLPRKTRTWFIDQTNIRWGIGRHLGKLPLCREFFIRYTESVTEYQLRRVLVTILDAVFKDEPLPRSYEIERIAGLNARRCKGLVREVVRSDYRNLPCLQIPAKRCRANSD</sequence>
<dbReference type="RefSeq" id="WP_305450730.1">
    <property type="nucleotide sequence ID" value="NZ_JAUYVO010000006.1"/>
</dbReference>
<proteinExistence type="predicted"/>
<evidence type="ECO:0000313" key="4">
    <source>
        <dbReference type="Proteomes" id="UP001177341"/>
    </source>
</evidence>
<accession>A0ABT9EW13</accession>
<comment type="caution">
    <text evidence="3">The sequence shown here is derived from an EMBL/GenBank/DDBJ whole genome shotgun (WGS) entry which is preliminary data.</text>
</comment>
<evidence type="ECO:0000313" key="3">
    <source>
        <dbReference type="EMBL" id="MDP2522962.1"/>
    </source>
</evidence>
<gene>
    <name evidence="3" type="ORF">Q8W30_10325</name>
</gene>
<reference evidence="3" key="1">
    <citation type="submission" date="2023-07" db="EMBL/GenBank/DDBJ databases">
        <title>Genome content predicts the carbon catabolic preferences of heterotrophic bacteria.</title>
        <authorList>
            <person name="Gralka M."/>
        </authorList>
    </citation>
    <scope>NUCLEOTIDE SEQUENCE</scope>
    <source>
        <strain evidence="3">5G01</strain>
    </source>
</reference>